<proteinExistence type="predicted"/>
<comment type="caution">
    <text evidence="2">The sequence shown here is derived from an EMBL/GenBank/DDBJ whole genome shotgun (WGS) entry which is preliminary data.</text>
</comment>
<reference evidence="2 3" key="1">
    <citation type="submission" date="2014-12" db="EMBL/GenBank/DDBJ databases">
        <title>Genomes of Geoalkalibacter ferrihydriticus and Geoalkalibacter subterraneus, two haloalkaliphilic metal-reducing members of the Geobacteraceae.</title>
        <authorList>
            <person name="Badalamenti J.P."/>
            <person name="Torres C.I."/>
            <person name="Krajmalnik-Brown R."/>
            <person name="Bond D.R."/>
        </authorList>
    </citation>
    <scope>NUCLEOTIDE SEQUENCE [LARGE SCALE GENOMIC DNA]</scope>
    <source>
        <strain evidence="2 3">DSM 17813</strain>
    </source>
</reference>
<evidence type="ECO:0000313" key="2">
    <source>
        <dbReference type="EMBL" id="KIH76821.1"/>
    </source>
</evidence>
<dbReference type="Gene3D" id="2.40.10.220">
    <property type="entry name" value="predicted glycosyltransferase like domains"/>
    <property type="match status" value="1"/>
</dbReference>
<evidence type="ECO:0000259" key="1">
    <source>
        <dbReference type="Pfam" id="PF07238"/>
    </source>
</evidence>
<accession>A0A0C2HIF9</accession>
<dbReference type="GO" id="GO:0035438">
    <property type="term" value="F:cyclic-di-GMP binding"/>
    <property type="evidence" value="ECO:0007669"/>
    <property type="project" value="InterPro"/>
</dbReference>
<dbReference type="EMBL" id="JWJD01000002">
    <property type="protein sequence ID" value="KIH76821.1"/>
    <property type="molecule type" value="Genomic_DNA"/>
</dbReference>
<dbReference type="InterPro" id="IPR009875">
    <property type="entry name" value="PilZ_domain"/>
</dbReference>
<evidence type="ECO:0000313" key="3">
    <source>
        <dbReference type="Proteomes" id="UP000035068"/>
    </source>
</evidence>
<dbReference type="Proteomes" id="UP000035068">
    <property type="component" value="Unassembled WGS sequence"/>
</dbReference>
<feature type="domain" description="PilZ" evidence="1">
    <location>
        <begin position="119"/>
        <end position="221"/>
    </location>
</feature>
<dbReference type="AlphaFoldDB" id="A0A0C2HIF9"/>
<keyword evidence="3" id="KW-1185">Reference proteome</keyword>
<gene>
    <name evidence="2" type="ORF">GFER_06835</name>
</gene>
<dbReference type="RefSeq" id="WP_040097812.1">
    <property type="nucleotide sequence ID" value="NZ_JWJD01000002.1"/>
</dbReference>
<sequence>MKRVLIASGQRGLMSNLDMVLKHWGYRPLSSSHRDDICGLLQATDPELVIFDAPWLRKHASDLLHLVPQMEQQATRLAVLDDCKEVLPHLSACLPYQKIPSDIFSLYGLTQAVLQNHPRRRLRTGVHLPGMLRRDGRPWDLTQIQTLGTGGMFIRSGYRLHHSETLRLCVPLFGMKEELEALGRVVYEIHPTMENNYMQGYGIEFTSLSAQSRQSLSRFVAGCFVRELEHPHPQSQPRFQAFSNARRIDYSLDAFAL</sequence>
<protein>
    <recommendedName>
        <fullName evidence="1">PilZ domain-containing protein</fullName>
    </recommendedName>
</protein>
<dbReference type="Pfam" id="PF07238">
    <property type="entry name" value="PilZ"/>
    <property type="match status" value="1"/>
</dbReference>
<name>A0A0C2HIF9_9BACT</name>
<organism evidence="2 3">
    <name type="scientific">Geoalkalibacter ferrihydriticus DSM 17813</name>
    <dbReference type="NCBI Taxonomy" id="1121915"/>
    <lineage>
        <taxon>Bacteria</taxon>
        <taxon>Pseudomonadati</taxon>
        <taxon>Thermodesulfobacteriota</taxon>
        <taxon>Desulfuromonadia</taxon>
        <taxon>Desulfuromonadales</taxon>
        <taxon>Geoalkalibacteraceae</taxon>
        <taxon>Geoalkalibacter</taxon>
    </lineage>
</organism>